<protein>
    <recommendedName>
        <fullName evidence="3">SCP domain-containing protein</fullName>
    </recommendedName>
</protein>
<organism evidence="1 2">
    <name type="scientific">Ancylostoma ceylanicum</name>
    <dbReference type="NCBI Taxonomy" id="53326"/>
    <lineage>
        <taxon>Eukaryota</taxon>
        <taxon>Metazoa</taxon>
        <taxon>Ecdysozoa</taxon>
        <taxon>Nematoda</taxon>
        <taxon>Chromadorea</taxon>
        <taxon>Rhabditida</taxon>
        <taxon>Rhabditina</taxon>
        <taxon>Rhabditomorpha</taxon>
        <taxon>Strongyloidea</taxon>
        <taxon>Ancylostomatidae</taxon>
        <taxon>Ancylostomatinae</taxon>
        <taxon>Ancylostoma</taxon>
    </lineage>
</organism>
<dbReference type="OrthoDB" id="5875953at2759"/>
<reference evidence="2" key="1">
    <citation type="journal article" date="2015" name="Nat. Genet.">
        <title>The genome and transcriptome of the zoonotic hookworm Ancylostoma ceylanicum identify infection-specific gene families.</title>
        <authorList>
            <person name="Schwarz E.M."/>
            <person name="Hu Y."/>
            <person name="Antoshechkin I."/>
            <person name="Miller M.M."/>
            <person name="Sternberg P.W."/>
            <person name="Aroian R.V."/>
        </authorList>
    </citation>
    <scope>NUCLEOTIDE SEQUENCE</scope>
    <source>
        <strain evidence="2">HY135</strain>
    </source>
</reference>
<keyword evidence="2" id="KW-1185">Reference proteome</keyword>
<dbReference type="EMBL" id="JARK01001366">
    <property type="protein sequence ID" value="EYC17676.1"/>
    <property type="molecule type" value="Genomic_DNA"/>
</dbReference>
<dbReference type="AlphaFoldDB" id="A0A016URX1"/>
<dbReference type="Proteomes" id="UP000024635">
    <property type="component" value="Unassembled WGS sequence"/>
</dbReference>
<gene>
    <name evidence="1" type="primary">Acey_s0030.g2207</name>
    <name evidence="1" type="ORF">Y032_0030g2207</name>
</gene>
<comment type="caution">
    <text evidence="1">The sequence shown here is derived from an EMBL/GenBank/DDBJ whole genome shotgun (WGS) entry which is preliminary data.</text>
</comment>
<evidence type="ECO:0000313" key="2">
    <source>
        <dbReference type="Proteomes" id="UP000024635"/>
    </source>
</evidence>
<evidence type="ECO:0000313" key="1">
    <source>
        <dbReference type="EMBL" id="EYC17676.1"/>
    </source>
</evidence>
<sequence length="208" mass="23187">MNIISTLYRDPVFVGLQQWYCGYATSHRILSDFDLTRNPLQVCTGEVFVVLNANIVSALYCNLAFKWSSELEQKAIDAVKGKYSAPNPPDITPLLHQENEDDSDPLDFWLSEIKQTEIELHKNPEAPVKYAGKNTNYCSLVRYDASHIGCAETKCNGKKTTFCLTDQPPLQDGDVVYYWGKGACPTGKCRPPSYGCSNATGLCYIPVN</sequence>
<name>A0A016URX1_9BILA</name>
<dbReference type="SUPFAM" id="SSF55797">
    <property type="entry name" value="PR-1-like"/>
    <property type="match status" value="1"/>
</dbReference>
<dbReference type="Gene3D" id="3.40.33.10">
    <property type="entry name" value="CAP"/>
    <property type="match status" value="1"/>
</dbReference>
<dbReference type="InterPro" id="IPR035940">
    <property type="entry name" value="CAP_sf"/>
</dbReference>
<proteinExistence type="predicted"/>
<evidence type="ECO:0008006" key="3">
    <source>
        <dbReference type="Google" id="ProtNLM"/>
    </source>
</evidence>
<accession>A0A016URX1</accession>